<organism evidence="10 11">
    <name type="scientific">Gelatiniphilus marinus</name>
    <dbReference type="NCBI Taxonomy" id="1759464"/>
    <lineage>
        <taxon>Bacteria</taxon>
        <taxon>Pseudomonadati</taxon>
        <taxon>Bacteroidota</taxon>
        <taxon>Flavobacteriia</taxon>
        <taxon>Flavobacteriales</taxon>
        <taxon>Flavobacteriaceae</taxon>
        <taxon>Gelatiniphilus</taxon>
    </lineage>
</organism>
<dbReference type="PANTHER" id="PTHR30221:SF1">
    <property type="entry name" value="SMALL-CONDUCTANCE MECHANOSENSITIVE CHANNEL"/>
    <property type="match status" value="1"/>
</dbReference>
<name>A0ABW5JWV7_9FLAO</name>
<feature type="transmembrane region" description="Helical" evidence="7">
    <location>
        <begin position="12"/>
        <end position="32"/>
    </location>
</feature>
<keyword evidence="4 7" id="KW-0812">Transmembrane</keyword>
<sequence length="364" mass="41180">MDFLQQYKQEIIFSIVILVAILLLRLLTNKLHKWLVKEKQRKFPGDPQKPLNVLKRILNTLWVVLGLMAIAYLIVDENSQNTLADDFKTVLHIGVVLSLTVIAATTANMWFKYDIKKKIENKHDPTSFQFLRYVVLVSIYFGGLMLCLLAFPSLKGVAQTALGGAGVIALIVGVASQEALSNLVGGLFIIAFKPFRIGDLVKVTDTMIGRVTDITLRHTVIRNFENKMIVIPNAVINKEKLVNYDLDELKCCELIEIGISYDSDIDMAKKIMQNECESHPLILDNRTEQDKQEGKPIVKTALTELNDSSMTIRAWAWASSYADSFQLKTDVLESIKKRFDNEGVEIPFPYRTIVMKNNKEATKQ</sequence>
<keyword evidence="5 7" id="KW-1133">Transmembrane helix</keyword>
<evidence type="ECO:0000256" key="5">
    <source>
        <dbReference type="ARBA" id="ARBA00022989"/>
    </source>
</evidence>
<dbReference type="InterPro" id="IPR010920">
    <property type="entry name" value="LSM_dom_sf"/>
</dbReference>
<keyword evidence="11" id="KW-1185">Reference proteome</keyword>
<dbReference type="EMBL" id="JBHULK010000007">
    <property type="protein sequence ID" value="MFD2536215.1"/>
    <property type="molecule type" value="Genomic_DNA"/>
</dbReference>
<dbReference type="InterPro" id="IPR011066">
    <property type="entry name" value="MscS_channel_C_sf"/>
</dbReference>
<dbReference type="SUPFAM" id="SSF82689">
    <property type="entry name" value="Mechanosensitive channel protein MscS (YggB), C-terminal domain"/>
    <property type="match status" value="1"/>
</dbReference>
<dbReference type="Gene3D" id="1.10.287.1260">
    <property type="match status" value="1"/>
</dbReference>
<evidence type="ECO:0000256" key="4">
    <source>
        <dbReference type="ARBA" id="ARBA00022692"/>
    </source>
</evidence>
<proteinExistence type="inferred from homology"/>
<evidence type="ECO:0000259" key="9">
    <source>
        <dbReference type="Pfam" id="PF21082"/>
    </source>
</evidence>
<evidence type="ECO:0000313" key="11">
    <source>
        <dbReference type="Proteomes" id="UP001597441"/>
    </source>
</evidence>
<evidence type="ECO:0000259" key="8">
    <source>
        <dbReference type="Pfam" id="PF00924"/>
    </source>
</evidence>
<evidence type="ECO:0000256" key="6">
    <source>
        <dbReference type="ARBA" id="ARBA00023136"/>
    </source>
</evidence>
<dbReference type="InterPro" id="IPR049278">
    <property type="entry name" value="MS_channel_C"/>
</dbReference>
<feature type="transmembrane region" description="Helical" evidence="7">
    <location>
        <begin position="163"/>
        <end position="192"/>
    </location>
</feature>
<dbReference type="InterPro" id="IPR045275">
    <property type="entry name" value="MscS_archaea/bacteria_type"/>
</dbReference>
<evidence type="ECO:0000256" key="7">
    <source>
        <dbReference type="SAM" id="Phobius"/>
    </source>
</evidence>
<dbReference type="RefSeq" id="WP_388020232.1">
    <property type="nucleotide sequence ID" value="NZ_JBHUDT010000007.1"/>
</dbReference>
<dbReference type="PANTHER" id="PTHR30221">
    <property type="entry name" value="SMALL-CONDUCTANCE MECHANOSENSITIVE CHANNEL"/>
    <property type="match status" value="1"/>
</dbReference>
<feature type="domain" description="Mechanosensitive ion channel MscS" evidence="8">
    <location>
        <begin position="179"/>
        <end position="244"/>
    </location>
</feature>
<comment type="similarity">
    <text evidence="2">Belongs to the MscS (TC 1.A.23) family.</text>
</comment>
<evidence type="ECO:0000256" key="3">
    <source>
        <dbReference type="ARBA" id="ARBA00022475"/>
    </source>
</evidence>
<accession>A0ABW5JWV7</accession>
<feature type="transmembrane region" description="Helical" evidence="7">
    <location>
        <begin position="130"/>
        <end position="151"/>
    </location>
</feature>
<dbReference type="Proteomes" id="UP001597441">
    <property type="component" value="Unassembled WGS sequence"/>
</dbReference>
<dbReference type="Pfam" id="PF21082">
    <property type="entry name" value="MS_channel_3rd"/>
    <property type="match status" value="1"/>
</dbReference>
<evidence type="ECO:0000313" key="10">
    <source>
        <dbReference type="EMBL" id="MFD2536215.1"/>
    </source>
</evidence>
<feature type="transmembrane region" description="Helical" evidence="7">
    <location>
        <begin position="53"/>
        <end position="75"/>
    </location>
</feature>
<dbReference type="Pfam" id="PF00924">
    <property type="entry name" value="MS_channel_2nd"/>
    <property type="match status" value="1"/>
</dbReference>
<dbReference type="Gene3D" id="2.30.30.60">
    <property type="match status" value="1"/>
</dbReference>
<comment type="caution">
    <text evidence="10">The sequence shown here is derived from an EMBL/GenBank/DDBJ whole genome shotgun (WGS) entry which is preliminary data.</text>
</comment>
<dbReference type="InterPro" id="IPR023408">
    <property type="entry name" value="MscS_beta-dom_sf"/>
</dbReference>
<keyword evidence="6 7" id="KW-0472">Membrane</keyword>
<comment type="subcellular location">
    <subcellularLocation>
        <location evidence="1">Cell membrane</location>
        <topology evidence="1">Multi-pass membrane protein</topology>
    </subcellularLocation>
</comment>
<dbReference type="SUPFAM" id="SSF50182">
    <property type="entry name" value="Sm-like ribonucleoproteins"/>
    <property type="match status" value="1"/>
</dbReference>
<evidence type="ECO:0000256" key="1">
    <source>
        <dbReference type="ARBA" id="ARBA00004651"/>
    </source>
</evidence>
<evidence type="ECO:0000256" key="2">
    <source>
        <dbReference type="ARBA" id="ARBA00008017"/>
    </source>
</evidence>
<feature type="domain" description="Mechanosensitive ion channel MscS C-terminal" evidence="9">
    <location>
        <begin position="255"/>
        <end position="346"/>
    </location>
</feature>
<keyword evidence="3" id="KW-1003">Cell membrane</keyword>
<gene>
    <name evidence="10" type="ORF">ACFSQS_13965</name>
</gene>
<dbReference type="InterPro" id="IPR006685">
    <property type="entry name" value="MscS_channel_2nd"/>
</dbReference>
<feature type="transmembrane region" description="Helical" evidence="7">
    <location>
        <begin position="90"/>
        <end position="110"/>
    </location>
</feature>
<dbReference type="Gene3D" id="3.30.70.100">
    <property type="match status" value="1"/>
</dbReference>
<protein>
    <submittedName>
        <fullName evidence="10">Mechanosensitive ion channel family protein</fullName>
    </submittedName>
</protein>
<reference evidence="11" key="1">
    <citation type="journal article" date="2019" name="Int. J. Syst. Evol. Microbiol.">
        <title>The Global Catalogue of Microorganisms (GCM) 10K type strain sequencing project: providing services to taxonomists for standard genome sequencing and annotation.</title>
        <authorList>
            <consortium name="The Broad Institute Genomics Platform"/>
            <consortium name="The Broad Institute Genome Sequencing Center for Infectious Disease"/>
            <person name="Wu L."/>
            <person name="Ma J."/>
        </authorList>
    </citation>
    <scope>NUCLEOTIDE SEQUENCE [LARGE SCALE GENOMIC DNA]</scope>
    <source>
        <strain evidence="11">KCTC 42903</strain>
    </source>
</reference>